<protein>
    <submittedName>
        <fullName evidence="2">MarR family transcriptional regulator</fullName>
    </submittedName>
</protein>
<dbReference type="GO" id="GO:0003700">
    <property type="term" value="F:DNA-binding transcription factor activity"/>
    <property type="evidence" value="ECO:0007669"/>
    <property type="project" value="InterPro"/>
</dbReference>
<sequence length="164" mass="18019">MSTTPNHSEGFSWRESLPYVLWRADNAVNRHLLGAIKDLGVNVTQLGLAVHLDELGPLSASDLSRGIHVTPQSVATALSRLDKIGWVEHQPHPVHGRVVLFTITDRGREGVREGTARMAKVTDRLTGTLSSGGADHLIVELRRILLDLEGSDRPMEALWPIRDA</sequence>
<evidence type="ECO:0000313" key="2">
    <source>
        <dbReference type="EMBL" id="TFV95171.1"/>
    </source>
</evidence>
<proteinExistence type="predicted"/>
<dbReference type="InterPro" id="IPR039422">
    <property type="entry name" value="MarR/SlyA-like"/>
</dbReference>
<dbReference type="InterPro" id="IPR000835">
    <property type="entry name" value="HTH_MarR-typ"/>
</dbReference>
<dbReference type="RefSeq" id="WP_135121485.1">
    <property type="nucleotide sequence ID" value="NZ_SPQZ01000007.1"/>
</dbReference>
<keyword evidence="3" id="KW-1185">Reference proteome</keyword>
<accession>A0A4Y9QRL2</accession>
<organism evidence="2 3">
    <name type="scientific">Orlajensenia leifsoniae</name>
    <dbReference type="NCBI Taxonomy" id="2561933"/>
    <lineage>
        <taxon>Bacteria</taxon>
        <taxon>Bacillati</taxon>
        <taxon>Actinomycetota</taxon>
        <taxon>Actinomycetes</taxon>
        <taxon>Micrococcales</taxon>
        <taxon>Microbacteriaceae</taxon>
        <taxon>Orlajensenia</taxon>
    </lineage>
</organism>
<name>A0A4Y9QRL2_9MICO</name>
<dbReference type="InterPro" id="IPR036388">
    <property type="entry name" value="WH-like_DNA-bd_sf"/>
</dbReference>
<dbReference type="PANTHER" id="PTHR33164:SF43">
    <property type="entry name" value="HTH-TYPE TRANSCRIPTIONAL REPRESSOR YETL"/>
    <property type="match status" value="1"/>
</dbReference>
<dbReference type="SMART" id="SM00347">
    <property type="entry name" value="HTH_MARR"/>
    <property type="match status" value="1"/>
</dbReference>
<dbReference type="Pfam" id="PF12802">
    <property type="entry name" value="MarR_2"/>
    <property type="match status" value="1"/>
</dbReference>
<dbReference type="PROSITE" id="PS50995">
    <property type="entry name" value="HTH_MARR_2"/>
    <property type="match status" value="1"/>
</dbReference>
<dbReference type="EMBL" id="SPQZ01000007">
    <property type="protein sequence ID" value="TFV95171.1"/>
    <property type="molecule type" value="Genomic_DNA"/>
</dbReference>
<dbReference type="SUPFAM" id="SSF46785">
    <property type="entry name" value="Winged helix' DNA-binding domain"/>
    <property type="match status" value="1"/>
</dbReference>
<dbReference type="Gene3D" id="1.10.10.10">
    <property type="entry name" value="Winged helix-like DNA-binding domain superfamily/Winged helix DNA-binding domain"/>
    <property type="match status" value="1"/>
</dbReference>
<dbReference type="Proteomes" id="UP000298127">
    <property type="component" value="Unassembled WGS sequence"/>
</dbReference>
<dbReference type="AlphaFoldDB" id="A0A4Y9QRL2"/>
<dbReference type="GO" id="GO:0006950">
    <property type="term" value="P:response to stress"/>
    <property type="evidence" value="ECO:0007669"/>
    <property type="project" value="TreeGrafter"/>
</dbReference>
<dbReference type="PANTHER" id="PTHR33164">
    <property type="entry name" value="TRANSCRIPTIONAL REGULATOR, MARR FAMILY"/>
    <property type="match status" value="1"/>
</dbReference>
<feature type="domain" description="HTH marR-type" evidence="1">
    <location>
        <begin position="14"/>
        <end position="146"/>
    </location>
</feature>
<comment type="caution">
    <text evidence="2">The sequence shown here is derived from an EMBL/GenBank/DDBJ whole genome shotgun (WGS) entry which is preliminary data.</text>
</comment>
<gene>
    <name evidence="2" type="ORF">E4M00_16060</name>
</gene>
<dbReference type="InterPro" id="IPR036390">
    <property type="entry name" value="WH_DNA-bd_sf"/>
</dbReference>
<evidence type="ECO:0000313" key="3">
    <source>
        <dbReference type="Proteomes" id="UP000298127"/>
    </source>
</evidence>
<reference evidence="2 3" key="1">
    <citation type="journal article" date="2018" name="J. Microbiol.">
        <title>Leifsonia flava sp. nov., a novel actinobacterium isolated from the rhizosphere of Aquilegia viridiflora.</title>
        <authorList>
            <person name="Cai Y."/>
            <person name="Tao W.Z."/>
            <person name="Ma Y.J."/>
            <person name="Cheng J."/>
            <person name="Zhang M.Y."/>
            <person name="Zhang Y.X."/>
        </authorList>
    </citation>
    <scope>NUCLEOTIDE SEQUENCE [LARGE SCALE GENOMIC DNA]</scope>
    <source>
        <strain evidence="2 3">SYP-B2174</strain>
    </source>
</reference>
<evidence type="ECO:0000259" key="1">
    <source>
        <dbReference type="PROSITE" id="PS50995"/>
    </source>
</evidence>